<dbReference type="STRING" id="113653.GAH_01722"/>
<dbReference type="InterPro" id="IPR029756">
    <property type="entry name" value="MTH1187/YkoF-like"/>
</dbReference>
<dbReference type="InParanoid" id="A0A0F7ICJ0"/>
<dbReference type="HOGENOM" id="CLU_137479_3_2_2"/>
<dbReference type="PATRIC" id="fig|113653.22.peg.1694"/>
<dbReference type="RefSeq" id="WP_048096112.1">
    <property type="nucleotide sequence ID" value="NZ_CP011267.1"/>
</dbReference>
<comment type="similarity">
    <text evidence="1">Belongs to the UPF0045 family.</text>
</comment>
<name>A0A0F7ICJ0_9EURY</name>
<feature type="domain" description="Thiamine-binding protein" evidence="2">
    <location>
        <begin position="3"/>
        <end position="93"/>
    </location>
</feature>
<dbReference type="GO" id="GO:0005829">
    <property type="term" value="C:cytosol"/>
    <property type="evidence" value="ECO:0007669"/>
    <property type="project" value="TreeGrafter"/>
</dbReference>
<evidence type="ECO:0000259" key="2">
    <source>
        <dbReference type="Pfam" id="PF01910"/>
    </source>
</evidence>
<dbReference type="Pfam" id="PF01910">
    <property type="entry name" value="Thiamine_BP"/>
    <property type="match status" value="1"/>
</dbReference>
<dbReference type="OrthoDB" id="10763at2157"/>
<dbReference type="GeneID" id="24804291"/>
<dbReference type="InterPro" id="IPR002767">
    <property type="entry name" value="Thiamine_BP"/>
</dbReference>
<dbReference type="AlphaFoldDB" id="A0A0F7ICJ0"/>
<evidence type="ECO:0000313" key="4">
    <source>
        <dbReference type="Proteomes" id="UP000034723"/>
    </source>
</evidence>
<dbReference type="InterPro" id="IPR051614">
    <property type="entry name" value="UPF0045_domain"/>
</dbReference>
<dbReference type="KEGG" id="gah:GAH_01722"/>
<dbReference type="Proteomes" id="UP000034723">
    <property type="component" value="Chromosome"/>
</dbReference>
<dbReference type="EMBL" id="CP011267">
    <property type="protein sequence ID" value="AKG90995.1"/>
    <property type="molecule type" value="Genomic_DNA"/>
</dbReference>
<dbReference type="NCBIfam" id="TIGR00106">
    <property type="entry name" value="MTH1187 family thiamine-binding protein"/>
    <property type="match status" value="1"/>
</dbReference>
<dbReference type="PANTHER" id="PTHR33777">
    <property type="entry name" value="UPF0045 PROTEIN ECM15"/>
    <property type="match status" value="1"/>
</dbReference>
<proteinExistence type="inferred from homology"/>
<protein>
    <submittedName>
        <fullName evidence="3">Uncharacterized protein, MTH1187 family</fullName>
    </submittedName>
</protein>
<sequence length="100" mass="11216">MLVELSVVPIGVGESLSEYVAEALKVIEGRGLKYELSSMGTVVELKDYRELGELMQEINDRLVERGAGRVYMVVKVDYRLRGGSIEGKKKSVEEKLRRSP</sequence>
<keyword evidence="4" id="KW-1185">Reference proteome</keyword>
<accession>A0A0F7ICJ0</accession>
<dbReference type="Gene3D" id="3.30.70.930">
    <property type="match status" value="1"/>
</dbReference>
<dbReference type="PANTHER" id="PTHR33777:SF1">
    <property type="entry name" value="UPF0045 PROTEIN ECM15"/>
    <property type="match status" value="1"/>
</dbReference>
<evidence type="ECO:0000313" key="3">
    <source>
        <dbReference type="EMBL" id="AKG90995.1"/>
    </source>
</evidence>
<dbReference type="SUPFAM" id="SSF89957">
    <property type="entry name" value="MTH1187/YkoF-like"/>
    <property type="match status" value="1"/>
</dbReference>
<gene>
    <name evidence="3" type="ORF">GAH_01722</name>
</gene>
<organism evidence="3 4">
    <name type="scientific">Geoglobus ahangari</name>
    <dbReference type="NCBI Taxonomy" id="113653"/>
    <lineage>
        <taxon>Archaea</taxon>
        <taxon>Methanobacteriati</taxon>
        <taxon>Methanobacteriota</taxon>
        <taxon>Archaeoglobi</taxon>
        <taxon>Archaeoglobales</taxon>
        <taxon>Archaeoglobaceae</taxon>
        <taxon>Geoglobus</taxon>
    </lineage>
</organism>
<reference evidence="3 4" key="1">
    <citation type="submission" date="2015-04" db="EMBL/GenBank/DDBJ databases">
        <title>The complete genome sequence of the hyperthermophilic, obligate iron-reducing archaeon Geoglobus ahangari strain 234T.</title>
        <authorList>
            <person name="Manzella M.P."/>
            <person name="Holmes D.E."/>
            <person name="Rocheleau J.M."/>
            <person name="Chung A."/>
            <person name="Reguera G."/>
            <person name="Kashefi K."/>
        </authorList>
    </citation>
    <scope>NUCLEOTIDE SEQUENCE [LARGE SCALE GENOMIC DNA]</scope>
    <source>
        <strain evidence="3 4">234</strain>
    </source>
</reference>
<evidence type="ECO:0000256" key="1">
    <source>
        <dbReference type="ARBA" id="ARBA00010272"/>
    </source>
</evidence>